<dbReference type="RefSeq" id="XP_031378290.1">
    <property type="nucleotide sequence ID" value="XM_031522430.1"/>
</dbReference>
<dbReference type="AlphaFoldDB" id="A0A6P8C690"/>
<feature type="region of interest" description="Disordered" evidence="2">
    <location>
        <begin position="179"/>
        <end position="203"/>
    </location>
</feature>
<feature type="region of interest" description="Disordered" evidence="2">
    <location>
        <begin position="1"/>
        <end position="31"/>
    </location>
</feature>
<name>A0A6P8C690_PUNGR</name>
<evidence type="ECO:0000313" key="5">
    <source>
        <dbReference type="RefSeq" id="XP_031378290.1"/>
    </source>
</evidence>
<feature type="compositionally biased region" description="Polar residues" evidence="2">
    <location>
        <begin position="181"/>
        <end position="192"/>
    </location>
</feature>
<sequence length="254" mass="28186">MNAQRRGRGRGRDQGQGGSQGPRGRAGRHQTCASCRHQRRRCKGDCKPAPYFPLSRYEEYASAHRLFGLGNITKIMNSAAHCERQGAAESILAQGRAWNLDPVHGSTEIIRTLLDQIDRHEKELAVVNQYLEYYRQGGQGELDPSLAGQSSLVCQASLEERGKMKAIDAHQMVNCDYGDPSPSTAVQETSTKPRFASPPDSGVSDIRLPQYSKLLQLDDCKLAVQRAWKLHIADITDLQRKYQNAKSAGAKSKH</sequence>
<reference evidence="4" key="1">
    <citation type="journal article" date="2020" name="Plant Biotechnol. J.">
        <title>The pomegranate (Punica granatum L.) draft genome dissects genetic divergence between soft- and hard-seeded cultivars.</title>
        <authorList>
            <person name="Luo X."/>
            <person name="Li H."/>
            <person name="Wu Z."/>
            <person name="Yao W."/>
            <person name="Zhao P."/>
            <person name="Cao D."/>
            <person name="Yu H."/>
            <person name="Li K."/>
            <person name="Poudel K."/>
            <person name="Zhao D."/>
            <person name="Zhang F."/>
            <person name="Xia X."/>
            <person name="Chen L."/>
            <person name="Wang Q."/>
            <person name="Jing D."/>
            <person name="Cao S."/>
        </authorList>
    </citation>
    <scope>NUCLEOTIDE SEQUENCE [LARGE SCALE GENOMIC DNA]</scope>
    <source>
        <strain evidence="4">cv. Tunisia</strain>
    </source>
</reference>
<protein>
    <submittedName>
        <fullName evidence="5">LOB domain-containing protein 7-like</fullName>
    </submittedName>
</protein>
<evidence type="ECO:0000256" key="2">
    <source>
        <dbReference type="SAM" id="MobiDB-lite"/>
    </source>
</evidence>
<comment type="similarity">
    <text evidence="1">Belongs to the LOB domain-containing protein family.</text>
</comment>
<evidence type="ECO:0000313" key="4">
    <source>
        <dbReference type="Proteomes" id="UP000515151"/>
    </source>
</evidence>
<gene>
    <name evidence="5" type="primary">LOC116193689</name>
</gene>
<dbReference type="PANTHER" id="PTHR31301">
    <property type="entry name" value="LOB DOMAIN-CONTAINING PROTEIN 4-RELATED"/>
    <property type="match status" value="1"/>
</dbReference>
<dbReference type="Proteomes" id="UP000515151">
    <property type="component" value="Chromosome 2"/>
</dbReference>
<proteinExistence type="inferred from homology"/>
<evidence type="ECO:0000256" key="1">
    <source>
        <dbReference type="ARBA" id="ARBA00005474"/>
    </source>
</evidence>
<dbReference type="SMR" id="A0A6P8C690"/>
<keyword evidence="4" id="KW-1185">Reference proteome</keyword>
<dbReference type="InterPro" id="IPR004883">
    <property type="entry name" value="LOB"/>
</dbReference>
<dbReference type="GeneID" id="116193689"/>
<dbReference type="Pfam" id="PF03195">
    <property type="entry name" value="LOB"/>
    <property type="match status" value="1"/>
</dbReference>
<dbReference type="PANTHER" id="PTHR31301:SF103">
    <property type="entry name" value="LOB DOMAIN-CONTAINING PROTEIN 5-RELATED"/>
    <property type="match status" value="1"/>
</dbReference>
<dbReference type="PROSITE" id="PS50891">
    <property type="entry name" value="LOB"/>
    <property type="match status" value="1"/>
</dbReference>
<reference evidence="5" key="2">
    <citation type="submission" date="2025-08" db="UniProtKB">
        <authorList>
            <consortium name="RefSeq"/>
        </authorList>
    </citation>
    <scope>IDENTIFICATION</scope>
    <source>
        <tissue evidence="5">Leaf</tissue>
    </source>
</reference>
<dbReference type="OrthoDB" id="1893065at2759"/>
<feature type="domain" description="LOB" evidence="3">
    <location>
        <begin position="30"/>
        <end position="131"/>
    </location>
</feature>
<organism evidence="4 5">
    <name type="scientific">Punica granatum</name>
    <name type="common">Pomegranate</name>
    <dbReference type="NCBI Taxonomy" id="22663"/>
    <lineage>
        <taxon>Eukaryota</taxon>
        <taxon>Viridiplantae</taxon>
        <taxon>Streptophyta</taxon>
        <taxon>Embryophyta</taxon>
        <taxon>Tracheophyta</taxon>
        <taxon>Spermatophyta</taxon>
        <taxon>Magnoliopsida</taxon>
        <taxon>eudicotyledons</taxon>
        <taxon>Gunneridae</taxon>
        <taxon>Pentapetalae</taxon>
        <taxon>rosids</taxon>
        <taxon>malvids</taxon>
        <taxon>Myrtales</taxon>
        <taxon>Lythraceae</taxon>
        <taxon>Punica</taxon>
    </lineage>
</organism>
<accession>A0A6P8C690</accession>
<evidence type="ECO:0000259" key="3">
    <source>
        <dbReference type="PROSITE" id="PS50891"/>
    </source>
</evidence>